<dbReference type="EMBL" id="RSCE01000002">
    <property type="protein sequence ID" value="RSH86211.1"/>
    <property type="molecule type" value="Genomic_DNA"/>
</dbReference>
<comment type="caution">
    <text evidence="1">The sequence shown here is derived from an EMBL/GenBank/DDBJ whole genome shotgun (WGS) entry which is preliminary data.</text>
</comment>
<dbReference type="GeneID" id="39588990"/>
<dbReference type="RefSeq" id="XP_028478996.1">
    <property type="nucleotide sequence ID" value="XM_028620024.1"/>
</dbReference>
<dbReference type="Proteomes" id="UP000279236">
    <property type="component" value="Unassembled WGS sequence"/>
</dbReference>
<protein>
    <recommendedName>
        <fullName evidence="3">EthD domain-containing protein</fullName>
    </recommendedName>
</protein>
<sequence length="126" mass="13212">MTTEIRTYTLATAAALDAYATVHWQRHIPSLAKYGITTHRVFKELAGVHGMTGPPGAPPAPPAPPPAPQYRLVAIVSYQPGADPAAVTKTYMTSPEFRADMAGFDMSGIVGVSSVFVEAAASDPNA</sequence>
<keyword evidence="2" id="KW-1185">Reference proteome</keyword>
<organism evidence="1 2">
    <name type="scientific">Apiotrichum porosum</name>
    <dbReference type="NCBI Taxonomy" id="105984"/>
    <lineage>
        <taxon>Eukaryota</taxon>
        <taxon>Fungi</taxon>
        <taxon>Dikarya</taxon>
        <taxon>Basidiomycota</taxon>
        <taxon>Agaricomycotina</taxon>
        <taxon>Tremellomycetes</taxon>
        <taxon>Trichosporonales</taxon>
        <taxon>Trichosporonaceae</taxon>
        <taxon>Apiotrichum</taxon>
    </lineage>
</organism>
<accession>A0A427Y552</accession>
<name>A0A427Y552_9TREE</name>
<gene>
    <name evidence="1" type="ORF">EHS24_004447</name>
</gene>
<proteinExistence type="predicted"/>
<reference evidence="1 2" key="1">
    <citation type="submission" date="2018-11" db="EMBL/GenBank/DDBJ databases">
        <title>Genome sequence of Apiotrichum porosum DSM 27194.</title>
        <authorList>
            <person name="Aliyu H."/>
            <person name="Gorte O."/>
            <person name="Ochsenreither K."/>
        </authorList>
    </citation>
    <scope>NUCLEOTIDE SEQUENCE [LARGE SCALE GENOMIC DNA]</scope>
    <source>
        <strain evidence="1 2">DSM 27194</strain>
    </source>
</reference>
<evidence type="ECO:0000313" key="2">
    <source>
        <dbReference type="Proteomes" id="UP000279236"/>
    </source>
</evidence>
<evidence type="ECO:0008006" key="3">
    <source>
        <dbReference type="Google" id="ProtNLM"/>
    </source>
</evidence>
<dbReference type="AlphaFoldDB" id="A0A427Y552"/>
<evidence type="ECO:0000313" key="1">
    <source>
        <dbReference type="EMBL" id="RSH86211.1"/>
    </source>
</evidence>